<dbReference type="AlphaFoldDB" id="A0A2M7BBI3"/>
<evidence type="ECO:0000313" key="2">
    <source>
        <dbReference type="EMBL" id="PIV00466.1"/>
    </source>
</evidence>
<feature type="transmembrane region" description="Helical" evidence="1">
    <location>
        <begin position="32"/>
        <end position="53"/>
    </location>
</feature>
<evidence type="ECO:0000313" key="3">
    <source>
        <dbReference type="Proteomes" id="UP000229631"/>
    </source>
</evidence>
<organism evidence="2 3">
    <name type="scientific">Candidatus Shapirobacteria bacterium CG03_land_8_20_14_0_80_39_12</name>
    <dbReference type="NCBI Taxonomy" id="1974879"/>
    <lineage>
        <taxon>Bacteria</taxon>
        <taxon>Candidatus Shapironibacteriota</taxon>
    </lineage>
</organism>
<keyword evidence="1" id="KW-1133">Transmembrane helix</keyword>
<keyword evidence="1" id="KW-0812">Transmembrane</keyword>
<protein>
    <submittedName>
        <fullName evidence="2">Uncharacterized protein</fullName>
    </submittedName>
</protein>
<proteinExistence type="predicted"/>
<gene>
    <name evidence="2" type="ORF">COS54_03115</name>
</gene>
<sequence>MFTLMTMMTGCTGECNYPEIGTSGDFALTDGALLRLALIAFSALAVAVIWGFLSHTRMAYQK</sequence>
<dbReference type="EMBL" id="PEVC01000053">
    <property type="protein sequence ID" value="PIV00466.1"/>
    <property type="molecule type" value="Genomic_DNA"/>
</dbReference>
<name>A0A2M7BBI3_9BACT</name>
<dbReference type="Proteomes" id="UP000229631">
    <property type="component" value="Unassembled WGS sequence"/>
</dbReference>
<comment type="caution">
    <text evidence="2">The sequence shown here is derived from an EMBL/GenBank/DDBJ whole genome shotgun (WGS) entry which is preliminary data.</text>
</comment>
<accession>A0A2M7BBI3</accession>
<reference evidence="3" key="1">
    <citation type="submission" date="2017-09" db="EMBL/GenBank/DDBJ databases">
        <title>Depth-based differentiation of microbial function through sediment-hosted aquifers and enrichment of novel symbionts in the deep terrestrial subsurface.</title>
        <authorList>
            <person name="Probst A.J."/>
            <person name="Ladd B."/>
            <person name="Jarett J.K."/>
            <person name="Geller-Mcgrath D.E."/>
            <person name="Sieber C.M.K."/>
            <person name="Emerson J.B."/>
            <person name="Anantharaman K."/>
            <person name="Thomas B.C."/>
            <person name="Malmstrom R."/>
            <person name="Stieglmeier M."/>
            <person name="Klingl A."/>
            <person name="Woyke T."/>
            <person name="Ryan C.M."/>
            <person name="Banfield J.F."/>
        </authorList>
    </citation>
    <scope>NUCLEOTIDE SEQUENCE [LARGE SCALE GENOMIC DNA]</scope>
</reference>
<evidence type="ECO:0000256" key="1">
    <source>
        <dbReference type="SAM" id="Phobius"/>
    </source>
</evidence>
<keyword evidence="1" id="KW-0472">Membrane</keyword>